<name>A0A9N9CXN7_9GLOM</name>
<evidence type="ECO:0000256" key="1">
    <source>
        <dbReference type="SAM" id="MobiDB-lite"/>
    </source>
</evidence>
<accession>A0A9N9CXN7</accession>
<gene>
    <name evidence="2" type="ORF">POCULU_LOCUS8177</name>
</gene>
<dbReference type="EMBL" id="CAJVPJ010002212">
    <property type="protein sequence ID" value="CAG8615811.1"/>
    <property type="molecule type" value="Genomic_DNA"/>
</dbReference>
<comment type="caution">
    <text evidence="2">The sequence shown here is derived from an EMBL/GenBank/DDBJ whole genome shotgun (WGS) entry which is preliminary data.</text>
</comment>
<keyword evidence="3" id="KW-1185">Reference proteome</keyword>
<reference evidence="2" key="1">
    <citation type="submission" date="2021-06" db="EMBL/GenBank/DDBJ databases">
        <authorList>
            <person name="Kallberg Y."/>
            <person name="Tangrot J."/>
            <person name="Rosling A."/>
        </authorList>
    </citation>
    <scope>NUCLEOTIDE SEQUENCE</scope>
    <source>
        <strain evidence="2">IA702</strain>
    </source>
</reference>
<organism evidence="2 3">
    <name type="scientific">Paraglomus occultum</name>
    <dbReference type="NCBI Taxonomy" id="144539"/>
    <lineage>
        <taxon>Eukaryota</taxon>
        <taxon>Fungi</taxon>
        <taxon>Fungi incertae sedis</taxon>
        <taxon>Mucoromycota</taxon>
        <taxon>Glomeromycotina</taxon>
        <taxon>Glomeromycetes</taxon>
        <taxon>Paraglomerales</taxon>
        <taxon>Paraglomeraceae</taxon>
        <taxon>Paraglomus</taxon>
    </lineage>
</organism>
<evidence type="ECO:0000313" key="3">
    <source>
        <dbReference type="Proteomes" id="UP000789572"/>
    </source>
</evidence>
<dbReference type="Proteomes" id="UP000789572">
    <property type="component" value="Unassembled WGS sequence"/>
</dbReference>
<evidence type="ECO:0000313" key="2">
    <source>
        <dbReference type="EMBL" id="CAG8615811.1"/>
    </source>
</evidence>
<feature type="compositionally biased region" description="Polar residues" evidence="1">
    <location>
        <begin position="92"/>
        <end position="123"/>
    </location>
</feature>
<feature type="compositionally biased region" description="Polar residues" evidence="1">
    <location>
        <begin position="67"/>
        <end position="83"/>
    </location>
</feature>
<feature type="region of interest" description="Disordered" evidence="1">
    <location>
        <begin position="46"/>
        <end position="123"/>
    </location>
</feature>
<feature type="region of interest" description="Disordered" evidence="1">
    <location>
        <begin position="1"/>
        <end position="34"/>
    </location>
</feature>
<dbReference type="AlphaFoldDB" id="A0A9N9CXN7"/>
<sequence>MLETQKAPEHSGSSKSGTPNLHIENEIYQGPTSLHDDVTSMYEEFNLDGQSHPPSPHSEYVSMEPEYSNTNTQITNETHSDNQITKKRHIEISSSGSPQPTNLGNIYNYFSKQPRNNTADPEN</sequence>
<proteinExistence type="predicted"/>
<protein>
    <submittedName>
        <fullName evidence="2">7032_t:CDS:1</fullName>
    </submittedName>
</protein>